<sequence>NIENNSYNPILSSLFYNVFHNIYIKKIIFKHLRIFNKNYSTRFLFIEPIEIFEDSLPLKCIEFDGKSFDEKLPTDFLVDPNSTAGVTRFKHFKFNQSYNQTISHYQFNGLQCLDLGFSFDKPIGIGVLPMTLKTLIFSSHFNQELQEGVIPSSVVKVVFGDHFNTLLSPHCLPDALEYIKFGYAFNQEISYAGIIPPQVKYIRFGSQFNKTIEENILPDTLVYLKFGYHFNRPFKSPSCLPSSLKTLKFGKSFNQHTMVRGVNILPTNIEKLVLNGFKKSVVTQKDNFIPNYLLFKLATLDHPLNRPTLPPSITLLELGRNFTQLISEDWLPKSIETLIID</sequence>
<dbReference type="AlphaFoldDB" id="F0Z6G6"/>
<evidence type="ECO:0000256" key="1">
    <source>
        <dbReference type="ARBA" id="ARBA00022737"/>
    </source>
</evidence>
<feature type="non-terminal residue" evidence="2">
    <location>
        <position position="1"/>
    </location>
</feature>
<accession>F0Z6G6</accession>
<dbReference type="PANTHER" id="PTHR32134">
    <property type="entry name" value="FNIP REPEAT-CONTAINING PROTEIN"/>
    <property type="match status" value="1"/>
</dbReference>
<dbReference type="RefSeq" id="XP_003283033.1">
    <property type="nucleotide sequence ID" value="XM_003282985.1"/>
</dbReference>
<name>F0Z6G6_DICPU</name>
<evidence type="ECO:0000313" key="2">
    <source>
        <dbReference type="EMBL" id="EGC40486.1"/>
    </source>
</evidence>
<dbReference type="InParanoid" id="F0Z6G6"/>
<dbReference type="InterPro" id="IPR051251">
    <property type="entry name" value="STK_FNIP-Repeat"/>
</dbReference>
<dbReference type="EMBL" id="GL870942">
    <property type="protein sequence ID" value="EGC40486.1"/>
    <property type="molecule type" value="Genomic_DNA"/>
</dbReference>
<evidence type="ECO:0008006" key="4">
    <source>
        <dbReference type="Google" id="ProtNLM"/>
    </source>
</evidence>
<gene>
    <name evidence="2" type="ORF">DICPUDRAFT_18996</name>
</gene>
<organism evidence="2 3">
    <name type="scientific">Dictyostelium purpureum</name>
    <name type="common">Slime mold</name>
    <dbReference type="NCBI Taxonomy" id="5786"/>
    <lineage>
        <taxon>Eukaryota</taxon>
        <taxon>Amoebozoa</taxon>
        <taxon>Evosea</taxon>
        <taxon>Eumycetozoa</taxon>
        <taxon>Dictyostelia</taxon>
        <taxon>Dictyosteliales</taxon>
        <taxon>Dictyosteliaceae</taxon>
        <taxon>Dictyostelium</taxon>
    </lineage>
</organism>
<keyword evidence="1" id="KW-0677">Repeat</keyword>
<dbReference type="GeneID" id="10503456"/>
<dbReference type="Proteomes" id="UP000001064">
    <property type="component" value="Unassembled WGS sequence"/>
</dbReference>
<protein>
    <recommendedName>
        <fullName evidence="4">FNIP repeat-containing protein</fullName>
    </recommendedName>
</protein>
<evidence type="ECO:0000313" key="3">
    <source>
        <dbReference type="Proteomes" id="UP000001064"/>
    </source>
</evidence>
<keyword evidence="3" id="KW-1185">Reference proteome</keyword>
<proteinExistence type="predicted"/>
<dbReference type="OrthoDB" id="25904at2759"/>
<reference evidence="3" key="1">
    <citation type="journal article" date="2011" name="Genome Biol.">
        <title>Comparative genomics of the social amoebae Dictyostelium discoideum and Dictyostelium purpureum.</title>
        <authorList>
            <consortium name="US DOE Joint Genome Institute (JGI-PGF)"/>
            <person name="Sucgang R."/>
            <person name="Kuo A."/>
            <person name="Tian X."/>
            <person name="Salerno W."/>
            <person name="Parikh A."/>
            <person name="Feasley C.L."/>
            <person name="Dalin E."/>
            <person name="Tu H."/>
            <person name="Huang E."/>
            <person name="Barry K."/>
            <person name="Lindquist E."/>
            <person name="Shapiro H."/>
            <person name="Bruce D."/>
            <person name="Schmutz J."/>
            <person name="Salamov A."/>
            <person name="Fey P."/>
            <person name="Gaudet P."/>
            <person name="Anjard C."/>
            <person name="Babu M.M."/>
            <person name="Basu S."/>
            <person name="Bushmanova Y."/>
            <person name="van der Wel H."/>
            <person name="Katoh-Kurasawa M."/>
            <person name="Dinh C."/>
            <person name="Coutinho P.M."/>
            <person name="Saito T."/>
            <person name="Elias M."/>
            <person name="Schaap P."/>
            <person name="Kay R.R."/>
            <person name="Henrissat B."/>
            <person name="Eichinger L."/>
            <person name="Rivero F."/>
            <person name="Putnam N.H."/>
            <person name="West C.M."/>
            <person name="Loomis W.F."/>
            <person name="Chisholm R.L."/>
            <person name="Shaulsky G."/>
            <person name="Strassmann J.E."/>
            <person name="Queller D.C."/>
            <person name="Kuspa A."/>
            <person name="Grigoriev I.V."/>
        </authorList>
    </citation>
    <scope>NUCLEOTIDE SEQUENCE [LARGE SCALE GENOMIC DNA]</scope>
    <source>
        <strain evidence="3">QSDP1</strain>
    </source>
</reference>
<dbReference type="PANTHER" id="PTHR32134:SF191">
    <property type="entry name" value="FNIP REPEAT-CONTAINING PROTEIN"/>
    <property type="match status" value="1"/>
</dbReference>
<dbReference type="KEGG" id="dpp:DICPUDRAFT_18996"/>
<feature type="non-terminal residue" evidence="2">
    <location>
        <position position="341"/>
    </location>
</feature>
<dbReference type="InterPro" id="IPR008615">
    <property type="entry name" value="FNIP"/>
</dbReference>
<dbReference type="VEuPathDB" id="AmoebaDB:DICPUDRAFT_18996"/>
<dbReference type="Pfam" id="PF05725">
    <property type="entry name" value="FNIP"/>
    <property type="match status" value="4"/>
</dbReference>